<name>A0A517P350_9BACT</name>
<dbReference type="SUPFAM" id="SSF50156">
    <property type="entry name" value="PDZ domain-like"/>
    <property type="match status" value="1"/>
</dbReference>
<dbReference type="Gene3D" id="2.30.42.10">
    <property type="match status" value="1"/>
</dbReference>
<evidence type="ECO:0000259" key="2">
    <source>
        <dbReference type="PROSITE" id="PS50106"/>
    </source>
</evidence>
<dbReference type="AlphaFoldDB" id="A0A517P350"/>
<dbReference type="EMBL" id="CP036526">
    <property type="protein sequence ID" value="QDT13806.1"/>
    <property type="molecule type" value="Genomic_DNA"/>
</dbReference>
<dbReference type="PROSITE" id="PS50106">
    <property type="entry name" value="PDZ"/>
    <property type="match status" value="1"/>
</dbReference>
<evidence type="ECO:0000256" key="1">
    <source>
        <dbReference type="SAM" id="Phobius"/>
    </source>
</evidence>
<accession>A0A517P350</accession>
<evidence type="ECO:0000313" key="4">
    <source>
        <dbReference type="Proteomes" id="UP000319817"/>
    </source>
</evidence>
<dbReference type="InterPro" id="IPR001478">
    <property type="entry name" value="PDZ"/>
</dbReference>
<organism evidence="3 4">
    <name type="scientific">Stieleria marina</name>
    <dbReference type="NCBI Taxonomy" id="1930275"/>
    <lineage>
        <taxon>Bacteria</taxon>
        <taxon>Pseudomonadati</taxon>
        <taxon>Planctomycetota</taxon>
        <taxon>Planctomycetia</taxon>
        <taxon>Pirellulales</taxon>
        <taxon>Pirellulaceae</taxon>
        <taxon>Stieleria</taxon>
    </lineage>
</organism>
<proteinExistence type="predicted"/>
<feature type="transmembrane region" description="Helical" evidence="1">
    <location>
        <begin position="12"/>
        <end position="33"/>
    </location>
</feature>
<keyword evidence="4" id="KW-1185">Reference proteome</keyword>
<evidence type="ECO:0000313" key="3">
    <source>
        <dbReference type="EMBL" id="QDT13806.1"/>
    </source>
</evidence>
<reference evidence="3 4" key="1">
    <citation type="submission" date="2019-02" db="EMBL/GenBank/DDBJ databases">
        <title>Deep-cultivation of Planctomycetes and their phenomic and genomic characterization uncovers novel biology.</title>
        <authorList>
            <person name="Wiegand S."/>
            <person name="Jogler M."/>
            <person name="Boedeker C."/>
            <person name="Pinto D."/>
            <person name="Vollmers J."/>
            <person name="Rivas-Marin E."/>
            <person name="Kohn T."/>
            <person name="Peeters S.H."/>
            <person name="Heuer A."/>
            <person name="Rast P."/>
            <person name="Oberbeckmann S."/>
            <person name="Bunk B."/>
            <person name="Jeske O."/>
            <person name="Meyerdierks A."/>
            <person name="Storesund J.E."/>
            <person name="Kallscheuer N."/>
            <person name="Luecker S."/>
            <person name="Lage O.M."/>
            <person name="Pohl T."/>
            <person name="Merkel B.J."/>
            <person name="Hornburger P."/>
            <person name="Mueller R.-W."/>
            <person name="Bruemmer F."/>
            <person name="Labrenz M."/>
            <person name="Spormann A.M."/>
            <person name="Op den Camp H."/>
            <person name="Overmann J."/>
            <person name="Amann R."/>
            <person name="Jetten M.S.M."/>
            <person name="Mascher T."/>
            <person name="Medema M.H."/>
            <person name="Devos D.P."/>
            <person name="Kaster A.-K."/>
            <person name="Ovreas L."/>
            <person name="Rohde M."/>
            <person name="Galperin M.Y."/>
            <person name="Jogler C."/>
        </authorList>
    </citation>
    <scope>NUCLEOTIDE SEQUENCE [LARGE SCALE GENOMIC DNA]</scope>
    <source>
        <strain evidence="3 4">K23_9</strain>
    </source>
</reference>
<keyword evidence="1" id="KW-0812">Transmembrane</keyword>
<keyword evidence="1" id="KW-1133">Transmembrane helix</keyword>
<protein>
    <recommendedName>
        <fullName evidence="2">PDZ domain-containing protein</fullName>
    </recommendedName>
</protein>
<feature type="domain" description="PDZ" evidence="2">
    <location>
        <begin position="77"/>
        <end position="129"/>
    </location>
</feature>
<dbReference type="Pfam" id="PF17820">
    <property type="entry name" value="PDZ_6"/>
    <property type="match status" value="1"/>
</dbReference>
<keyword evidence="1" id="KW-0472">Membrane</keyword>
<dbReference type="RefSeq" id="WP_145421639.1">
    <property type="nucleotide sequence ID" value="NZ_CP036526.1"/>
</dbReference>
<sequence>MNAKKNEVEKPVLGYVVIAVALLTGLVTANAFGQQDGEIDNVKAPAVSASVSTPSVVSTPAISTPVAGTAVAGSASNVASKRHRRWILGVRSHATQTGCLVEYVQLSSAAQKLGLEIGDRIVAVDGKQVGYIGGRLVSLARTLEQGGSYDGRVRILVQNRRNGRLVSMNANLRSPIAHLGH</sequence>
<dbReference type="Proteomes" id="UP000319817">
    <property type="component" value="Chromosome"/>
</dbReference>
<dbReference type="InterPro" id="IPR036034">
    <property type="entry name" value="PDZ_sf"/>
</dbReference>
<dbReference type="OrthoDB" id="267959at2"/>
<gene>
    <name evidence="3" type="ORF">K239x_58260</name>
</gene>
<dbReference type="InterPro" id="IPR041489">
    <property type="entry name" value="PDZ_6"/>
</dbReference>